<accession>A0A2P4UDE7</accession>
<gene>
    <name evidence="2" type="ORF">BTM25_52700</name>
</gene>
<organism evidence="2 3">
    <name type="scientific">Actinomadura rubteroloni</name>
    <dbReference type="NCBI Taxonomy" id="1926885"/>
    <lineage>
        <taxon>Bacteria</taxon>
        <taxon>Bacillati</taxon>
        <taxon>Actinomycetota</taxon>
        <taxon>Actinomycetes</taxon>
        <taxon>Streptosporangiales</taxon>
        <taxon>Thermomonosporaceae</taxon>
        <taxon>Actinomadura</taxon>
    </lineage>
</organism>
<name>A0A2P4UDE7_9ACTN</name>
<comment type="caution">
    <text evidence="2">The sequence shown here is derived from an EMBL/GenBank/DDBJ whole genome shotgun (WGS) entry which is preliminary data.</text>
</comment>
<dbReference type="EMBL" id="MTBP01000004">
    <property type="protein sequence ID" value="POM23064.1"/>
    <property type="molecule type" value="Genomic_DNA"/>
</dbReference>
<protein>
    <submittedName>
        <fullName evidence="2">Uncharacterized protein</fullName>
    </submittedName>
</protein>
<reference evidence="2 3" key="1">
    <citation type="journal article" date="2017" name="Chemistry">
        <title>Isolation, Biosynthesis and Chemical Modifications of Rubterolones A-F: Rare Tropolone Alkaloids from Actinomadura sp. 5-2.</title>
        <authorList>
            <person name="Guo H."/>
            <person name="Benndorf R."/>
            <person name="Leichnitz D."/>
            <person name="Klassen J.L."/>
            <person name="Vollmers J."/>
            <person name="Gorls H."/>
            <person name="Steinacker M."/>
            <person name="Weigel C."/>
            <person name="Dahse H.M."/>
            <person name="Kaster A.K."/>
            <person name="de Beer Z.W."/>
            <person name="Poulsen M."/>
            <person name="Beemelmanns C."/>
        </authorList>
    </citation>
    <scope>NUCLEOTIDE SEQUENCE [LARGE SCALE GENOMIC DNA]</scope>
    <source>
        <strain evidence="2 3">5-2</strain>
    </source>
</reference>
<dbReference type="AlphaFoldDB" id="A0A2P4UDE7"/>
<evidence type="ECO:0000313" key="3">
    <source>
        <dbReference type="Proteomes" id="UP000242367"/>
    </source>
</evidence>
<feature type="region of interest" description="Disordered" evidence="1">
    <location>
        <begin position="45"/>
        <end position="67"/>
    </location>
</feature>
<proteinExistence type="predicted"/>
<evidence type="ECO:0000256" key="1">
    <source>
        <dbReference type="SAM" id="MobiDB-lite"/>
    </source>
</evidence>
<evidence type="ECO:0000313" key="2">
    <source>
        <dbReference type="EMBL" id="POM23064.1"/>
    </source>
</evidence>
<sequence length="67" mass="6708">MRGVTHAVLGGLMMPAGHPAVVAPVSTGVAPAPATLIRVRPPCAAGPVPVRRLPARAADRGRPDGGR</sequence>
<feature type="compositionally biased region" description="Basic and acidic residues" evidence="1">
    <location>
        <begin position="57"/>
        <end position="67"/>
    </location>
</feature>
<keyword evidence="3" id="KW-1185">Reference proteome</keyword>
<dbReference type="Proteomes" id="UP000242367">
    <property type="component" value="Unassembled WGS sequence"/>
</dbReference>